<feature type="transmembrane region" description="Helical" evidence="6">
    <location>
        <begin position="192"/>
        <end position="211"/>
    </location>
</feature>
<comment type="caution">
    <text evidence="8">The sequence shown here is derived from an EMBL/GenBank/DDBJ whole genome shotgun (WGS) entry which is preliminary data.</text>
</comment>
<feature type="domain" description="Major facilitator superfamily (MFS) profile" evidence="7">
    <location>
        <begin position="68"/>
        <end position="514"/>
    </location>
</feature>
<evidence type="ECO:0000256" key="3">
    <source>
        <dbReference type="ARBA" id="ARBA00022989"/>
    </source>
</evidence>
<feature type="transmembrane region" description="Helical" evidence="6">
    <location>
        <begin position="255"/>
        <end position="274"/>
    </location>
</feature>
<dbReference type="GO" id="GO:0022857">
    <property type="term" value="F:transmembrane transporter activity"/>
    <property type="evidence" value="ECO:0007669"/>
    <property type="project" value="InterPro"/>
</dbReference>
<dbReference type="PROSITE" id="PS50850">
    <property type="entry name" value="MFS"/>
    <property type="match status" value="1"/>
</dbReference>
<feature type="transmembrane region" description="Helical" evidence="6">
    <location>
        <begin position="66"/>
        <end position="86"/>
    </location>
</feature>
<name>A0AAD8UY55_9PEZI</name>
<feature type="transmembrane region" description="Helical" evidence="6">
    <location>
        <begin position="455"/>
        <end position="478"/>
    </location>
</feature>
<feature type="transmembrane region" description="Helical" evidence="6">
    <location>
        <begin position="286"/>
        <end position="305"/>
    </location>
</feature>
<feature type="transmembrane region" description="Helical" evidence="6">
    <location>
        <begin position="106"/>
        <end position="123"/>
    </location>
</feature>
<feature type="transmembrane region" description="Helical" evidence="6">
    <location>
        <begin position="130"/>
        <end position="149"/>
    </location>
</feature>
<dbReference type="GeneID" id="85446650"/>
<feature type="transmembrane region" description="Helical" evidence="6">
    <location>
        <begin position="155"/>
        <end position="180"/>
    </location>
</feature>
<dbReference type="Proteomes" id="UP001230504">
    <property type="component" value="Unassembled WGS sequence"/>
</dbReference>
<comment type="subcellular location">
    <subcellularLocation>
        <location evidence="1">Membrane</location>
        <topology evidence="1">Multi-pass membrane protein</topology>
    </subcellularLocation>
</comment>
<dbReference type="PANTHER" id="PTHR42718">
    <property type="entry name" value="MAJOR FACILITATOR SUPERFAMILY MULTIDRUG TRANSPORTER MFSC"/>
    <property type="match status" value="1"/>
</dbReference>
<evidence type="ECO:0000256" key="1">
    <source>
        <dbReference type="ARBA" id="ARBA00004141"/>
    </source>
</evidence>
<dbReference type="EMBL" id="JAHLJV010000138">
    <property type="protein sequence ID" value="KAK1569357.1"/>
    <property type="molecule type" value="Genomic_DNA"/>
</dbReference>
<keyword evidence="4 6" id="KW-0472">Membrane</keyword>
<dbReference type="AlphaFoldDB" id="A0AAD8UY55"/>
<feature type="transmembrane region" description="Helical" evidence="6">
    <location>
        <begin position="362"/>
        <end position="383"/>
    </location>
</feature>
<dbReference type="PANTHER" id="PTHR42718:SF11">
    <property type="entry name" value="MAJOR FACILITATOR SUPERFAMILY (MFS) PROFILE DOMAIN-CONTAINING PROTEIN"/>
    <property type="match status" value="1"/>
</dbReference>
<dbReference type="SUPFAM" id="SSF103473">
    <property type="entry name" value="MFS general substrate transporter"/>
    <property type="match status" value="1"/>
</dbReference>
<dbReference type="InterPro" id="IPR036259">
    <property type="entry name" value="MFS_trans_sf"/>
</dbReference>
<keyword evidence="9" id="KW-1185">Reference proteome</keyword>
<dbReference type="RefSeq" id="XP_060407610.1">
    <property type="nucleotide sequence ID" value="XM_060562410.1"/>
</dbReference>
<feature type="transmembrane region" description="Helical" evidence="6">
    <location>
        <begin position="490"/>
        <end position="510"/>
    </location>
</feature>
<dbReference type="Pfam" id="PF07690">
    <property type="entry name" value="MFS_1"/>
    <property type="match status" value="1"/>
</dbReference>
<evidence type="ECO:0000256" key="5">
    <source>
        <dbReference type="SAM" id="MobiDB-lite"/>
    </source>
</evidence>
<organism evidence="8 9">
    <name type="scientific">Colletotrichum navitas</name>
    <dbReference type="NCBI Taxonomy" id="681940"/>
    <lineage>
        <taxon>Eukaryota</taxon>
        <taxon>Fungi</taxon>
        <taxon>Dikarya</taxon>
        <taxon>Ascomycota</taxon>
        <taxon>Pezizomycotina</taxon>
        <taxon>Sordariomycetes</taxon>
        <taxon>Hypocreomycetidae</taxon>
        <taxon>Glomerellales</taxon>
        <taxon>Glomerellaceae</taxon>
        <taxon>Colletotrichum</taxon>
        <taxon>Colletotrichum graminicola species complex</taxon>
    </lineage>
</organism>
<evidence type="ECO:0000256" key="2">
    <source>
        <dbReference type="ARBA" id="ARBA00022692"/>
    </source>
</evidence>
<gene>
    <name evidence="8" type="ORF">LY79DRAFT_643938</name>
</gene>
<evidence type="ECO:0000256" key="4">
    <source>
        <dbReference type="ARBA" id="ARBA00023136"/>
    </source>
</evidence>
<feature type="transmembrane region" description="Helical" evidence="6">
    <location>
        <begin position="390"/>
        <end position="409"/>
    </location>
</feature>
<proteinExistence type="predicted"/>
<feature type="transmembrane region" description="Helical" evidence="6">
    <location>
        <begin position="326"/>
        <end position="350"/>
    </location>
</feature>
<keyword evidence="3 6" id="KW-1133">Transmembrane helix</keyword>
<feature type="region of interest" description="Disordered" evidence="5">
    <location>
        <begin position="1"/>
        <end position="28"/>
    </location>
</feature>
<evidence type="ECO:0000313" key="9">
    <source>
        <dbReference type="Proteomes" id="UP001230504"/>
    </source>
</evidence>
<dbReference type="GO" id="GO:0016020">
    <property type="term" value="C:membrane"/>
    <property type="evidence" value="ECO:0007669"/>
    <property type="project" value="UniProtKB-SubCell"/>
</dbReference>
<dbReference type="Gene3D" id="1.20.1250.20">
    <property type="entry name" value="MFS general substrate transporter like domains"/>
    <property type="match status" value="2"/>
</dbReference>
<feature type="transmembrane region" description="Helical" evidence="6">
    <location>
        <begin position="223"/>
        <end position="243"/>
    </location>
</feature>
<accession>A0AAD8UY55</accession>
<dbReference type="InterPro" id="IPR020846">
    <property type="entry name" value="MFS_dom"/>
</dbReference>
<reference evidence="8" key="1">
    <citation type="submission" date="2021-06" db="EMBL/GenBank/DDBJ databases">
        <title>Comparative genomics, transcriptomics and evolutionary studies reveal genomic signatures of adaptation to plant cell wall in hemibiotrophic fungi.</title>
        <authorList>
            <consortium name="DOE Joint Genome Institute"/>
            <person name="Baroncelli R."/>
            <person name="Diaz J.F."/>
            <person name="Benocci T."/>
            <person name="Peng M."/>
            <person name="Battaglia E."/>
            <person name="Haridas S."/>
            <person name="Andreopoulos W."/>
            <person name="Labutti K."/>
            <person name="Pangilinan J."/>
            <person name="Floch G.L."/>
            <person name="Makela M.R."/>
            <person name="Henrissat B."/>
            <person name="Grigoriev I.V."/>
            <person name="Crouch J.A."/>
            <person name="De Vries R.P."/>
            <person name="Sukno S.A."/>
            <person name="Thon M.R."/>
        </authorList>
    </citation>
    <scope>NUCLEOTIDE SEQUENCE</scope>
    <source>
        <strain evidence="8">CBS 125086</strain>
    </source>
</reference>
<dbReference type="InterPro" id="IPR011701">
    <property type="entry name" value="MFS"/>
</dbReference>
<feature type="compositionally biased region" description="Polar residues" evidence="5">
    <location>
        <begin position="10"/>
        <end position="22"/>
    </location>
</feature>
<keyword evidence="2 6" id="KW-0812">Transmembrane</keyword>
<evidence type="ECO:0000256" key="6">
    <source>
        <dbReference type="SAM" id="Phobius"/>
    </source>
</evidence>
<sequence>MVSRLASPISMATNNTPDTTVTLAPPEDNGAARTVQRVSVAILDEKEQERLGRQRPQVFTSTLQEVGFCASILLSNIMAEFLISGFNVLLPSLIKDLNFSPEDKTWPSSVFSLVAGAFLLPFGRLSDMHGGFAVFLAGNVWMATWSLIGGFSQNYVMLVVCRALQGLGAAAFLPSGISLLGSVYRPGRRKNLVFSLYGGCAPFGFFSGILVAGVSGQFLRWSWFFWIGCMLLTIVCLLIFFCVPRQMYPARMPMDWWGCGTSIPGLMLLVYAITDSPHVEKGWASPQILVTFLLGIVFLAAFVYVEGWVSPAPLLSGQLFAPRYTIALFCCLFIAFGSFGIYLLYASFYIETILHIEPLLAAAWFAPLAIGGIIIAIVGSVVLHKLTGTILLLLSVVGFLVSSLLFIFIPRDPNYWAWVFPAMTCATVGIDIMYNVSNIFITTSMKSDQQGMAGACVNALLFLGMSFFLGWADLVSVAKARENLESGYKIALMMGAGCAGASILIIVFGIRVGRAKGDMTADEREELERLGAAGSDSTLRQGNEGSHK</sequence>
<protein>
    <submittedName>
        <fullName evidence="8">Major facilitator superfamily transporter</fullName>
    </submittedName>
</protein>
<evidence type="ECO:0000313" key="8">
    <source>
        <dbReference type="EMBL" id="KAK1569357.1"/>
    </source>
</evidence>
<feature type="transmembrane region" description="Helical" evidence="6">
    <location>
        <begin position="415"/>
        <end position="434"/>
    </location>
</feature>
<evidence type="ECO:0000259" key="7">
    <source>
        <dbReference type="PROSITE" id="PS50850"/>
    </source>
</evidence>